<organism evidence="1 2">
    <name type="scientific">Microbacterium oleivorans</name>
    <dbReference type="NCBI Taxonomy" id="273677"/>
    <lineage>
        <taxon>Bacteria</taxon>
        <taxon>Bacillati</taxon>
        <taxon>Actinomycetota</taxon>
        <taxon>Actinomycetes</taxon>
        <taxon>Micrococcales</taxon>
        <taxon>Microbacteriaceae</taxon>
        <taxon>Microbacterium</taxon>
    </lineage>
</organism>
<dbReference type="EMBL" id="JFYO01000004">
    <property type="protein sequence ID" value="EZP28379.1"/>
    <property type="molecule type" value="Genomic_DNA"/>
</dbReference>
<dbReference type="RefSeq" id="WP_036310629.1">
    <property type="nucleotide sequence ID" value="NZ_JFYO01000004.1"/>
</dbReference>
<reference evidence="1 2" key="1">
    <citation type="submission" date="2014-03" db="EMBL/GenBank/DDBJ databases">
        <title>Draft Genome Sequences of 13 Willow Endophytes.</title>
        <authorList>
            <person name="Gan H.Y."/>
            <person name="Gan H.M."/>
            <person name="Savka M.A."/>
            <person name="Hudson A.O."/>
        </authorList>
    </citation>
    <scope>NUCLEOTIDE SEQUENCE [LARGE SCALE GENOMIC DNA]</scope>
    <source>
        <strain evidence="1 2">RIT293</strain>
    </source>
</reference>
<protein>
    <submittedName>
        <fullName evidence="1">Uncharacterized protein</fullName>
    </submittedName>
</protein>
<evidence type="ECO:0000313" key="1">
    <source>
        <dbReference type="EMBL" id="EZP28379.1"/>
    </source>
</evidence>
<dbReference type="Proteomes" id="UP000024001">
    <property type="component" value="Unassembled WGS sequence"/>
</dbReference>
<evidence type="ECO:0000313" key="2">
    <source>
        <dbReference type="Proteomes" id="UP000024001"/>
    </source>
</evidence>
<accession>A0A031FU48</accession>
<sequence length="165" mass="17964">MHSFEEQTVVAAEVVGDRIPALAPLRSRDADPAARVLVVGVDGRGIATARGVKDILHKAEAHVVDHHRDQRHVVIVVQVDDELSDHAQRGAHRWAGGIQTARQRARGAEVSVVLLLIDPATRPTTVQQRIDELKCRPAGVNCAVVLTGEEIRHEPIAVVSARDYI</sequence>
<proteinExistence type="predicted"/>
<comment type="caution">
    <text evidence="1">The sequence shown here is derived from an EMBL/GenBank/DDBJ whole genome shotgun (WGS) entry which is preliminary data.</text>
</comment>
<name>A0A031FU48_9MICO</name>
<dbReference type="PATRIC" id="fig|273677.3.peg.1342"/>
<dbReference type="AlphaFoldDB" id="A0A031FU48"/>
<keyword evidence="2" id="KW-1185">Reference proteome</keyword>
<gene>
    <name evidence="1" type="ORF">BW34_01359</name>
</gene>